<feature type="compositionally biased region" description="Polar residues" evidence="1">
    <location>
        <begin position="436"/>
        <end position="454"/>
    </location>
</feature>
<gene>
    <name evidence="2" type="ORF">DPMN_159051</name>
</gene>
<dbReference type="Proteomes" id="UP000828390">
    <property type="component" value="Unassembled WGS sequence"/>
</dbReference>
<evidence type="ECO:0000313" key="3">
    <source>
        <dbReference type="Proteomes" id="UP000828390"/>
    </source>
</evidence>
<reference evidence="2" key="2">
    <citation type="submission" date="2020-11" db="EMBL/GenBank/DDBJ databases">
        <authorList>
            <person name="McCartney M.A."/>
            <person name="Auch B."/>
            <person name="Kono T."/>
            <person name="Mallez S."/>
            <person name="Becker A."/>
            <person name="Gohl D.M."/>
            <person name="Silverstein K.A.T."/>
            <person name="Koren S."/>
            <person name="Bechman K.B."/>
            <person name="Herman A."/>
            <person name="Abrahante J.E."/>
            <person name="Garbe J."/>
        </authorList>
    </citation>
    <scope>NUCLEOTIDE SEQUENCE</scope>
    <source>
        <strain evidence="2">Duluth1</strain>
        <tissue evidence="2">Whole animal</tissue>
    </source>
</reference>
<comment type="caution">
    <text evidence="2">The sequence shown here is derived from an EMBL/GenBank/DDBJ whole genome shotgun (WGS) entry which is preliminary data.</text>
</comment>
<accession>A0A9D4EK19</accession>
<name>A0A9D4EK19_DREPO</name>
<proteinExistence type="predicted"/>
<keyword evidence="3" id="KW-1185">Reference proteome</keyword>
<organism evidence="2 3">
    <name type="scientific">Dreissena polymorpha</name>
    <name type="common">Zebra mussel</name>
    <name type="synonym">Mytilus polymorpha</name>
    <dbReference type="NCBI Taxonomy" id="45954"/>
    <lineage>
        <taxon>Eukaryota</taxon>
        <taxon>Metazoa</taxon>
        <taxon>Spiralia</taxon>
        <taxon>Lophotrochozoa</taxon>
        <taxon>Mollusca</taxon>
        <taxon>Bivalvia</taxon>
        <taxon>Autobranchia</taxon>
        <taxon>Heteroconchia</taxon>
        <taxon>Euheterodonta</taxon>
        <taxon>Imparidentia</taxon>
        <taxon>Neoheterodontei</taxon>
        <taxon>Myida</taxon>
        <taxon>Dreissenoidea</taxon>
        <taxon>Dreissenidae</taxon>
        <taxon>Dreissena</taxon>
    </lineage>
</organism>
<protein>
    <submittedName>
        <fullName evidence="2">Uncharacterized protein</fullName>
    </submittedName>
</protein>
<evidence type="ECO:0000256" key="1">
    <source>
        <dbReference type="SAM" id="MobiDB-lite"/>
    </source>
</evidence>
<evidence type="ECO:0000313" key="2">
    <source>
        <dbReference type="EMBL" id="KAH3781225.1"/>
    </source>
</evidence>
<dbReference type="EMBL" id="JAIWYP010000008">
    <property type="protein sequence ID" value="KAH3781225.1"/>
    <property type="molecule type" value="Genomic_DNA"/>
</dbReference>
<feature type="region of interest" description="Disordered" evidence="1">
    <location>
        <begin position="399"/>
        <end position="456"/>
    </location>
</feature>
<reference evidence="2" key="1">
    <citation type="journal article" date="2019" name="bioRxiv">
        <title>The Genome of the Zebra Mussel, Dreissena polymorpha: A Resource for Invasive Species Research.</title>
        <authorList>
            <person name="McCartney M.A."/>
            <person name="Auch B."/>
            <person name="Kono T."/>
            <person name="Mallez S."/>
            <person name="Zhang Y."/>
            <person name="Obille A."/>
            <person name="Becker A."/>
            <person name="Abrahante J.E."/>
            <person name="Garbe J."/>
            <person name="Badalamenti J.P."/>
            <person name="Herman A."/>
            <person name="Mangelson H."/>
            <person name="Liachko I."/>
            <person name="Sullivan S."/>
            <person name="Sone E.D."/>
            <person name="Koren S."/>
            <person name="Silverstein K.A.T."/>
            <person name="Beckman K.B."/>
            <person name="Gohl D.M."/>
        </authorList>
    </citation>
    <scope>NUCLEOTIDE SEQUENCE</scope>
    <source>
        <strain evidence="2">Duluth1</strain>
        <tissue evidence="2">Whole animal</tissue>
    </source>
</reference>
<dbReference type="AlphaFoldDB" id="A0A9D4EK19"/>
<sequence length="512" mass="59364">MATESFSCGWIDFLTRCFYHPSQNLLTVQACFEHCLSEGRRRTRAKQSDSKAKWDQTVAKQGKEAAALELIFNEIKITDDFLEAMKKFGFQICEVIKEFINDAEILTELPCILDAYLQLNKTLNMTITNNGSAKDMFIVLKKEQFLYNSIQRQKPVLTDDLIAAKNELMMLISDKYQRTQSRQETISRLQPTPENIPKFQGSIDECFHHRTQSLKIYCTSAEKGGLCCDKCLTEEHRDCHEDAHVIIEKEANKLILTMDVQYETELIQTFAKKVPAIDELCSKERNTTLDSIHTMMTIGSEIDRVIVEYERDFAALKTLRDKLTQCAEFYNDIGTEWKMCTGKDSSADFICLQSEDFFLNWSLSFLLTIDVTEMKRGCFTARYEWWTFAYDQYKRHQQKKINPNDDGSNTSEGDKPCAKQVKPLPGRPSYEHYKESGNTQERNADEQVQQQMQIEKTRQTEASKQMLYCVFGNFVSILEELELRIEKGDIKMPRSKIYLADQSYKSVEDVSY</sequence>